<protein>
    <submittedName>
        <fullName evidence="3">Aspartate/glutamate racemase family protein</fullName>
    </submittedName>
</protein>
<keyword evidence="2" id="KW-0413">Isomerase</keyword>
<evidence type="ECO:0000313" key="4">
    <source>
        <dbReference type="Proteomes" id="UP001257277"/>
    </source>
</evidence>
<dbReference type="RefSeq" id="WP_349240940.1">
    <property type="nucleotide sequence ID" value="NZ_JAVTTO010000002.1"/>
</dbReference>
<evidence type="ECO:0000256" key="1">
    <source>
        <dbReference type="ARBA" id="ARBA00007847"/>
    </source>
</evidence>
<proteinExistence type="inferred from homology"/>
<dbReference type="Pfam" id="PF01177">
    <property type="entry name" value="Asp_Glu_race"/>
    <property type="match status" value="1"/>
</dbReference>
<evidence type="ECO:0000256" key="2">
    <source>
        <dbReference type="ARBA" id="ARBA00023235"/>
    </source>
</evidence>
<dbReference type="PANTHER" id="PTHR21198:SF7">
    <property type="entry name" value="ASPARTATE-GLUTAMATE RACEMASE FAMILY"/>
    <property type="match status" value="1"/>
</dbReference>
<accession>A0ABU3LDA1</accession>
<keyword evidence="4" id="KW-1185">Reference proteome</keyword>
<gene>
    <name evidence="3" type="ORF">RQM59_04780</name>
</gene>
<dbReference type="Gene3D" id="3.40.50.1860">
    <property type="match status" value="2"/>
</dbReference>
<dbReference type="EMBL" id="JAVTTO010000002">
    <property type="protein sequence ID" value="MDT7831682.1"/>
    <property type="molecule type" value="Genomic_DNA"/>
</dbReference>
<sequence length="234" mass="25567">MKTIGLIGGMTPQSTVLYYQTLNDLATELFGEKHSCKVVISSVNFGELSELQSKGRWDLLDEMMAEEGKRLESAGVSCILITANTMHLCIEAVKKAVNVPVIHIAEATAAAIHQKGLTKVALLGTKYTMEKTFYTDVLTREHIETIIPNQEDRDVIHDIIYGELAKGTINPVSKALYLDIIDRLISQGAEGIILGCTEIPMLVSQTDVNVPAFDTTAIHAKAGFDFVTASSQRK</sequence>
<comment type="similarity">
    <text evidence="1">Belongs to the aspartate/glutamate racemases family.</text>
</comment>
<dbReference type="Proteomes" id="UP001257277">
    <property type="component" value="Unassembled WGS sequence"/>
</dbReference>
<name>A0ABU3LDA1_9FLAO</name>
<dbReference type="InterPro" id="IPR015942">
    <property type="entry name" value="Asp/Glu/hydantoin_racemase"/>
</dbReference>
<dbReference type="PROSITE" id="PS00924">
    <property type="entry name" value="ASP_GLU_RACEMASE_2"/>
    <property type="match status" value="1"/>
</dbReference>
<organism evidence="3 4">
    <name type="scientific">Asprobacillus argus</name>
    <dbReference type="NCBI Taxonomy" id="3076534"/>
    <lineage>
        <taxon>Bacteria</taxon>
        <taxon>Pseudomonadati</taxon>
        <taxon>Bacteroidota</taxon>
        <taxon>Flavobacteriia</taxon>
        <taxon>Flavobacteriales</taxon>
        <taxon>Flavobacteriaceae</taxon>
        <taxon>Asprobacillus</taxon>
    </lineage>
</organism>
<dbReference type="InterPro" id="IPR001920">
    <property type="entry name" value="Asp/Glu_race"/>
</dbReference>
<dbReference type="InterPro" id="IPR004380">
    <property type="entry name" value="Asp_race"/>
</dbReference>
<reference evidence="3 4" key="1">
    <citation type="submission" date="2023-09" db="EMBL/GenBank/DDBJ databases">
        <title>Novel taxa isolated from Blanes Bay.</title>
        <authorList>
            <person name="Rey-Velasco X."/>
            <person name="Lucena T."/>
        </authorList>
    </citation>
    <scope>NUCLEOTIDE SEQUENCE [LARGE SCALE GENOMIC DNA]</scope>
    <source>
        <strain evidence="3 4">S356</strain>
    </source>
</reference>
<dbReference type="InterPro" id="IPR033134">
    <property type="entry name" value="Asp/Glu_racemase_AS_2"/>
</dbReference>
<evidence type="ECO:0000313" key="3">
    <source>
        <dbReference type="EMBL" id="MDT7831682.1"/>
    </source>
</evidence>
<dbReference type="PANTHER" id="PTHR21198">
    <property type="entry name" value="GLUTAMATE RACEMASE"/>
    <property type="match status" value="1"/>
</dbReference>
<dbReference type="SUPFAM" id="SSF53681">
    <property type="entry name" value="Aspartate/glutamate racemase"/>
    <property type="match status" value="2"/>
</dbReference>
<comment type="caution">
    <text evidence="3">The sequence shown here is derived from an EMBL/GenBank/DDBJ whole genome shotgun (WGS) entry which is preliminary data.</text>
</comment>
<dbReference type="NCBIfam" id="TIGR00035">
    <property type="entry name" value="asp_race"/>
    <property type="match status" value="1"/>
</dbReference>